<name>A0ABN7XJ46_GIGMA</name>
<feature type="non-terminal residue" evidence="1">
    <location>
        <position position="102"/>
    </location>
</feature>
<comment type="caution">
    <text evidence="1">The sequence shown here is derived from an EMBL/GenBank/DDBJ whole genome shotgun (WGS) entry which is preliminary data.</text>
</comment>
<gene>
    <name evidence="1" type="ORF">GMARGA_LOCUS43005</name>
</gene>
<accession>A0ABN7XJ46</accession>
<evidence type="ECO:0000313" key="1">
    <source>
        <dbReference type="EMBL" id="CAG8854184.1"/>
    </source>
</evidence>
<dbReference type="EMBL" id="CAJVQB010134452">
    <property type="protein sequence ID" value="CAG8854184.1"/>
    <property type="molecule type" value="Genomic_DNA"/>
</dbReference>
<reference evidence="1 2" key="1">
    <citation type="submission" date="2021-06" db="EMBL/GenBank/DDBJ databases">
        <authorList>
            <person name="Kallberg Y."/>
            <person name="Tangrot J."/>
            <person name="Rosling A."/>
        </authorList>
    </citation>
    <scope>NUCLEOTIDE SEQUENCE [LARGE SCALE GENOMIC DNA]</scope>
    <source>
        <strain evidence="1 2">120-4 pot B 10/14</strain>
    </source>
</reference>
<proteinExistence type="predicted"/>
<protein>
    <submittedName>
        <fullName evidence="1">44302_t:CDS:1</fullName>
    </submittedName>
</protein>
<feature type="non-terminal residue" evidence="1">
    <location>
        <position position="1"/>
    </location>
</feature>
<sequence length="102" mass="11616">FSTLCVFVEGWFISSRWLYEKYQDKDLGTQLLVNLPTLIVAYSLSHTAKKVFKKYITEKGHLLVKNTISASYSGQETNVLKECSKSDIIETLPTRVSNPINK</sequence>
<keyword evidence="2" id="KW-1185">Reference proteome</keyword>
<evidence type="ECO:0000313" key="2">
    <source>
        <dbReference type="Proteomes" id="UP000789901"/>
    </source>
</evidence>
<dbReference type="Proteomes" id="UP000789901">
    <property type="component" value="Unassembled WGS sequence"/>
</dbReference>
<organism evidence="1 2">
    <name type="scientific">Gigaspora margarita</name>
    <dbReference type="NCBI Taxonomy" id="4874"/>
    <lineage>
        <taxon>Eukaryota</taxon>
        <taxon>Fungi</taxon>
        <taxon>Fungi incertae sedis</taxon>
        <taxon>Mucoromycota</taxon>
        <taxon>Glomeromycotina</taxon>
        <taxon>Glomeromycetes</taxon>
        <taxon>Diversisporales</taxon>
        <taxon>Gigasporaceae</taxon>
        <taxon>Gigaspora</taxon>
    </lineage>
</organism>